<reference evidence="2" key="1">
    <citation type="journal article" date="2022" name="Mol. Ecol. Resour.">
        <title>The genomes of chicory, endive, great burdock and yacon provide insights into Asteraceae palaeo-polyploidization history and plant inulin production.</title>
        <authorList>
            <person name="Fan W."/>
            <person name="Wang S."/>
            <person name="Wang H."/>
            <person name="Wang A."/>
            <person name="Jiang F."/>
            <person name="Liu H."/>
            <person name="Zhao H."/>
            <person name="Xu D."/>
            <person name="Zhang Y."/>
        </authorList>
    </citation>
    <scope>NUCLEOTIDE SEQUENCE [LARGE SCALE GENOMIC DNA]</scope>
    <source>
        <strain evidence="2">cv. Yunnan</strain>
    </source>
</reference>
<evidence type="ECO:0000313" key="1">
    <source>
        <dbReference type="EMBL" id="KAI3795321.1"/>
    </source>
</evidence>
<keyword evidence="2" id="KW-1185">Reference proteome</keyword>
<gene>
    <name evidence="1" type="ORF">L1987_37972</name>
</gene>
<protein>
    <submittedName>
        <fullName evidence="1">Uncharacterized protein</fullName>
    </submittedName>
</protein>
<sequence length="375" mass="41290">MASGSSSKGFDFASDDILCSYEDYANQEQSNTTHSDSAKEFNKNRMARSTTTVFPASSYNPADDPANQEVVITAVERSVKKHTDNVMRFLEGLSSRLSQLELYCYNLDKSTGEMRSDLSRDNVDSELKLKFLEKQMQEVHRSVQLLRDKQELADTQKELAKLQLARKESSSSSHNSQQNDDRSSSPDMQKKENVVESHALALVPVPVPAPATQPVAGYYLPPGLAQVSQTQYQQSQLAQYPQQWNPQATMQPGSRPALPQVYPQYLPGKPPVRQSPEPVANSMPMQMTYSAIPPPASNQPVNYSYGGPVRTTLPQLQQQLLPQHLKLGDGYAAGGPPGAYMVYDNASGRVQHPVQGGNYYAPNQQQSGGGGMMSQ</sequence>
<dbReference type="EMBL" id="CM042029">
    <property type="protein sequence ID" value="KAI3795321.1"/>
    <property type="molecule type" value="Genomic_DNA"/>
</dbReference>
<proteinExistence type="predicted"/>
<accession>A0ACB9HIK2</accession>
<comment type="caution">
    <text evidence="1">The sequence shown here is derived from an EMBL/GenBank/DDBJ whole genome shotgun (WGS) entry which is preliminary data.</text>
</comment>
<name>A0ACB9HIK2_9ASTR</name>
<evidence type="ECO:0000313" key="2">
    <source>
        <dbReference type="Proteomes" id="UP001056120"/>
    </source>
</evidence>
<organism evidence="1 2">
    <name type="scientific">Smallanthus sonchifolius</name>
    <dbReference type="NCBI Taxonomy" id="185202"/>
    <lineage>
        <taxon>Eukaryota</taxon>
        <taxon>Viridiplantae</taxon>
        <taxon>Streptophyta</taxon>
        <taxon>Embryophyta</taxon>
        <taxon>Tracheophyta</taxon>
        <taxon>Spermatophyta</taxon>
        <taxon>Magnoliopsida</taxon>
        <taxon>eudicotyledons</taxon>
        <taxon>Gunneridae</taxon>
        <taxon>Pentapetalae</taxon>
        <taxon>asterids</taxon>
        <taxon>campanulids</taxon>
        <taxon>Asterales</taxon>
        <taxon>Asteraceae</taxon>
        <taxon>Asteroideae</taxon>
        <taxon>Heliantheae alliance</taxon>
        <taxon>Millerieae</taxon>
        <taxon>Smallanthus</taxon>
    </lineage>
</organism>
<dbReference type="Proteomes" id="UP001056120">
    <property type="component" value="Linkage Group LG12"/>
</dbReference>
<reference evidence="1 2" key="2">
    <citation type="journal article" date="2022" name="Mol. Ecol. Resour.">
        <title>The genomes of chicory, endive, great burdock and yacon provide insights into Asteraceae paleo-polyploidization history and plant inulin production.</title>
        <authorList>
            <person name="Fan W."/>
            <person name="Wang S."/>
            <person name="Wang H."/>
            <person name="Wang A."/>
            <person name="Jiang F."/>
            <person name="Liu H."/>
            <person name="Zhao H."/>
            <person name="Xu D."/>
            <person name="Zhang Y."/>
        </authorList>
    </citation>
    <scope>NUCLEOTIDE SEQUENCE [LARGE SCALE GENOMIC DNA]</scope>
    <source>
        <strain evidence="2">cv. Yunnan</strain>
        <tissue evidence="1">Leaves</tissue>
    </source>
</reference>